<evidence type="ECO:0000313" key="2">
    <source>
        <dbReference type="EMBL" id="KEK18335.1"/>
    </source>
</evidence>
<feature type="domain" description="N-acetyltransferase" evidence="1">
    <location>
        <begin position="1"/>
        <end position="119"/>
    </location>
</feature>
<gene>
    <name evidence="2" type="ORF">BAMA_06010</name>
</gene>
<dbReference type="EMBL" id="JOTN01000015">
    <property type="protein sequence ID" value="KEK18335.1"/>
    <property type="molecule type" value="Genomic_DNA"/>
</dbReference>
<dbReference type="Gene3D" id="3.40.630.30">
    <property type="match status" value="1"/>
</dbReference>
<evidence type="ECO:0000313" key="3">
    <source>
        <dbReference type="Proteomes" id="UP000027822"/>
    </source>
</evidence>
<dbReference type="PROSITE" id="PS51186">
    <property type="entry name" value="GNAT"/>
    <property type="match status" value="1"/>
</dbReference>
<dbReference type="SUPFAM" id="SSF55729">
    <property type="entry name" value="Acyl-CoA N-acyltransferases (Nat)"/>
    <property type="match status" value="1"/>
</dbReference>
<comment type="caution">
    <text evidence="2">The sequence shown here is derived from an EMBL/GenBank/DDBJ whole genome shotgun (WGS) entry which is preliminary data.</text>
</comment>
<protein>
    <submittedName>
        <fullName evidence="2">Acetyltransferase</fullName>
    </submittedName>
</protein>
<dbReference type="Proteomes" id="UP000027822">
    <property type="component" value="Unassembled WGS sequence"/>
</dbReference>
<dbReference type="InterPro" id="IPR000182">
    <property type="entry name" value="GNAT_dom"/>
</dbReference>
<dbReference type="RefSeq" id="WP_034641246.1">
    <property type="nucleotide sequence ID" value="NZ_CBCSJC010000011.1"/>
</dbReference>
<organism evidence="2 3">
    <name type="scientific">Bacillus manliponensis</name>
    <dbReference type="NCBI Taxonomy" id="574376"/>
    <lineage>
        <taxon>Bacteria</taxon>
        <taxon>Bacillati</taxon>
        <taxon>Bacillota</taxon>
        <taxon>Bacilli</taxon>
        <taxon>Bacillales</taxon>
        <taxon>Bacillaceae</taxon>
        <taxon>Bacillus</taxon>
        <taxon>Bacillus cereus group</taxon>
    </lineage>
</organism>
<dbReference type="OrthoDB" id="9782266at2"/>
<dbReference type="Pfam" id="PF00583">
    <property type="entry name" value="Acetyltransf_1"/>
    <property type="match status" value="1"/>
</dbReference>
<keyword evidence="3" id="KW-1185">Reference proteome</keyword>
<sequence length="119" mass="13917">MLIFEAVTLETKVVVEEMFSSYKLPAQEVGYCVKADDTYIGIIDYAMQEEKALLHFLLVHHDYQGYGYGTNVYYTFEDMMKKEGIRVIEVARKELTERAQSFLGNFDFTEQNDVYIKQI</sequence>
<accession>A0A073JVM1</accession>
<reference evidence="2 3" key="1">
    <citation type="submission" date="2014-06" db="EMBL/GenBank/DDBJ databases">
        <title>Draft genome sequence of Bacillus manliponensis JCM 15802 (MCCC 1A00708).</title>
        <authorList>
            <person name="Lai Q."/>
            <person name="Liu Y."/>
            <person name="Shao Z."/>
        </authorList>
    </citation>
    <scope>NUCLEOTIDE SEQUENCE [LARGE SCALE GENOMIC DNA]</scope>
    <source>
        <strain evidence="2 3">JCM 15802</strain>
    </source>
</reference>
<proteinExistence type="predicted"/>
<name>A0A073JVM1_9BACI</name>
<evidence type="ECO:0000259" key="1">
    <source>
        <dbReference type="PROSITE" id="PS51186"/>
    </source>
</evidence>
<dbReference type="AlphaFoldDB" id="A0A073JVM1"/>
<dbReference type="CDD" id="cd04301">
    <property type="entry name" value="NAT_SF"/>
    <property type="match status" value="1"/>
</dbReference>
<dbReference type="InterPro" id="IPR016181">
    <property type="entry name" value="Acyl_CoA_acyltransferase"/>
</dbReference>
<dbReference type="eggNOG" id="COG0456">
    <property type="taxonomic scope" value="Bacteria"/>
</dbReference>
<keyword evidence="2" id="KW-0808">Transferase</keyword>
<dbReference type="GO" id="GO:0016747">
    <property type="term" value="F:acyltransferase activity, transferring groups other than amino-acyl groups"/>
    <property type="evidence" value="ECO:0007669"/>
    <property type="project" value="InterPro"/>
</dbReference>
<dbReference type="STRING" id="574376.BAMA_06010"/>